<evidence type="ECO:0000256" key="8">
    <source>
        <dbReference type="ARBA" id="ARBA00023134"/>
    </source>
</evidence>
<dbReference type="InterPro" id="IPR004541">
    <property type="entry name" value="Transl_elong_EFTu/EF1A_bac/org"/>
</dbReference>
<dbReference type="NCBIfam" id="NF009373">
    <property type="entry name" value="PRK12736.1"/>
    <property type="match status" value="1"/>
</dbReference>
<dbReference type="InterPro" id="IPR005225">
    <property type="entry name" value="Small_GTP-bd"/>
</dbReference>
<dbReference type="InterPro" id="IPR009001">
    <property type="entry name" value="Transl_elong_EF1A/Init_IF2_C"/>
</dbReference>
<dbReference type="STRING" id="1884381.SAMN05518846_12636"/>
<name>A0A1I4DW66_9BACL</name>
<dbReference type="GO" id="GO:0003924">
    <property type="term" value="F:GTPase activity"/>
    <property type="evidence" value="ECO:0007669"/>
    <property type="project" value="UniProtKB-UniRule"/>
</dbReference>
<dbReference type="EC" id="3.6.5.3" evidence="10"/>
<feature type="binding site" evidence="10">
    <location>
        <begin position="81"/>
        <end position="85"/>
    </location>
    <ligand>
        <name>GTP</name>
        <dbReference type="ChEBI" id="CHEBI:37565"/>
    </ligand>
</feature>
<dbReference type="AlphaFoldDB" id="A0A1I4DW66"/>
<accession>A0A1I4DW66</accession>
<dbReference type="GO" id="GO:0005525">
    <property type="term" value="F:GTP binding"/>
    <property type="evidence" value="ECO:0007669"/>
    <property type="project" value="UniProtKB-UniRule"/>
</dbReference>
<dbReference type="Pfam" id="PF03144">
    <property type="entry name" value="GTP_EFTU_D2"/>
    <property type="match status" value="1"/>
</dbReference>
<dbReference type="Gene3D" id="2.40.30.10">
    <property type="entry name" value="Translation factors"/>
    <property type="match status" value="2"/>
</dbReference>
<dbReference type="GO" id="GO:0000287">
    <property type="term" value="F:magnesium ion binding"/>
    <property type="evidence" value="ECO:0007669"/>
    <property type="project" value="UniProtKB-UniRule"/>
</dbReference>
<evidence type="ECO:0000256" key="10">
    <source>
        <dbReference type="HAMAP-Rule" id="MF_00118"/>
    </source>
</evidence>
<dbReference type="InterPro" id="IPR031157">
    <property type="entry name" value="G_TR_CS"/>
</dbReference>
<feature type="binding site" evidence="10">
    <location>
        <begin position="136"/>
        <end position="139"/>
    </location>
    <ligand>
        <name>GTP</name>
        <dbReference type="ChEBI" id="CHEBI:37565"/>
    </ligand>
</feature>
<dbReference type="InterPro" id="IPR004160">
    <property type="entry name" value="Transl_elong_EFTu/EF1A_C"/>
</dbReference>
<comment type="subunit">
    <text evidence="10">Monomer.</text>
</comment>
<reference evidence="13" key="1">
    <citation type="submission" date="2016-10" db="EMBL/GenBank/DDBJ databases">
        <authorList>
            <person name="Varghese N."/>
            <person name="Submissions S."/>
        </authorList>
    </citation>
    <scope>NUCLEOTIDE SEQUENCE [LARGE SCALE GENOMIC DNA]</scope>
    <source>
        <strain evidence="13">OK042</strain>
    </source>
</reference>
<dbReference type="PANTHER" id="PTHR43721">
    <property type="entry name" value="ELONGATION FACTOR TU-RELATED"/>
    <property type="match status" value="1"/>
</dbReference>
<dbReference type="InterPro" id="IPR004161">
    <property type="entry name" value="EFTu-like_2"/>
</dbReference>
<evidence type="ECO:0000256" key="6">
    <source>
        <dbReference type="ARBA" id="ARBA00022842"/>
    </source>
</evidence>
<dbReference type="GO" id="GO:0005829">
    <property type="term" value="C:cytosol"/>
    <property type="evidence" value="ECO:0007669"/>
    <property type="project" value="TreeGrafter"/>
</dbReference>
<feature type="binding site" evidence="10">
    <location>
        <position position="26"/>
    </location>
    <ligand>
        <name>Mg(2+)</name>
        <dbReference type="ChEBI" id="CHEBI:18420"/>
    </ligand>
</feature>
<dbReference type="InterPro" id="IPR027417">
    <property type="entry name" value="P-loop_NTPase"/>
</dbReference>
<dbReference type="GeneID" id="301128299"/>
<keyword evidence="10" id="KW-0479">Metal-binding</keyword>
<feature type="domain" description="Tr-type G" evidence="11">
    <location>
        <begin position="10"/>
        <end position="205"/>
    </location>
</feature>
<dbReference type="NCBIfam" id="NF009372">
    <property type="entry name" value="PRK12735.1"/>
    <property type="match status" value="1"/>
</dbReference>
<evidence type="ECO:0000256" key="1">
    <source>
        <dbReference type="ARBA" id="ARBA00007249"/>
    </source>
</evidence>
<protein>
    <recommendedName>
        <fullName evidence="9 10">Elongation factor Tu</fullName>
        <shortName evidence="10">EF-Tu</shortName>
        <ecNumber evidence="10">3.6.5.3</ecNumber>
    </recommendedName>
</protein>
<dbReference type="CDD" id="cd03707">
    <property type="entry name" value="EFTU_III"/>
    <property type="match status" value="1"/>
</dbReference>
<dbReference type="InterPro" id="IPR033720">
    <property type="entry name" value="EFTU_2"/>
</dbReference>
<dbReference type="Pfam" id="PF00009">
    <property type="entry name" value="GTP_EFTU"/>
    <property type="match status" value="1"/>
</dbReference>
<dbReference type="Pfam" id="PF03143">
    <property type="entry name" value="GTP_EFTU_D3"/>
    <property type="match status" value="1"/>
</dbReference>
<dbReference type="GO" id="GO:0003746">
    <property type="term" value="F:translation elongation factor activity"/>
    <property type="evidence" value="ECO:0007669"/>
    <property type="project" value="UniProtKB-UniRule"/>
</dbReference>
<comment type="function">
    <text evidence="10">GTP hydrolase that promotes the GTP-dependent binding of aminoacyl-tRNA to the A-site of ribosomes during protein biosynthesis.</text>
</comment>
<dbReference type="NCBIfam" id="TIGR00485">
    <property type="entry name" value="EF-Tu"/>
    <property type="match status" value="1"/>
</dbReference>
<dbReference type="SUPFAM" id="SSF50447">
    <property type="entry name" value="Translation proteins"/>
    <property type="match status" value="1"/>
</dbReference>
<gene>
    <name evidence="10" type="primary">tuf</name>
    <name evidence="12" type="ORF">SAMN05518846_12636</name>
</gene>
<dbReference type="FunFam" id="3.40.50.300:FF:000003">
    <property type="entry name" value="Elongation factor Tu"/>
    <property type="match status" value="1"/>
</dbReference>
<dbReference type="PANTHER" id="PTHR43721:SF22">
    <property type="entry name" value="ELONGATION FACTOR TU, MITOCHONDRIAL"/>
    <property type="match status" value="1"/>
</dbReference>
<evidence type="ECO:0000256" key="4">
    <source>
        <dbReference type="ARBA" id="ARBA00022768"/>
    </source>
</evidence>
<comment type="similarity">
    <text evidence="1 10">Belongs to the TRAFAC class translation factor GTPase superfamily. Classic translation factor GTPase family. EF-Tu/EF-1A subfamily.</text>
</comment>
<keyword evidence="2 10" id="KW-0963">Cytoplasm</keyword>
<dbReference type="Proteomes" id="UP000198915">
    <property type="component" value="Unassembled WGS sequence"/>
</dbReference>
<organism evidence="12 13">
    <name type="scientific">Brevibacillus centrosporus</name>
    <dbReference type="NCBI Taxonomy" id="54910"/>
    <lineage>
        <taxon>Bacteria</taxon>
        <taxon>Bacillati</taxon>
        <taxon>Bacillota</taxon>
        <taxon>Bacilli</taxon>
        <taxon>Bacillales</taxon>
        <taxon>Paenibacillaceae</taxon>
        <taxon>Brevibacillus</taxon>
    </lineage>
</organism>
<dbReference type="InterPro" id="IPR009000">
    <property type="entry name" value="Transl_B-barrel_sf"/>
</dbReference>
<dbReference type="InterPro" id="IPR041709">
    <property type="entry name" value="EF-Tu_GTP-bd"/>
</dbReference>
<evidence type="ECO:0000313" key="13">
    <source>
        <dbReference type="Proteomes" id="UP000198915"/>
    </source>
</evidence>
<evidence type="ECO:0000256" key="5">
    <source>
        <dbReference type="ARBA" id="ARBA00022801"/>
    </source>
</evidence>
<evidence type="ECO:0000313" key="12">
    <source>
        <dbReference type="EMBL" id="SFK96920.1"/>
    </source>
</evidence>
<dbReference type="CDD" id="cd01884">
    <property type="entry name" value="EF_Tu"/>
    <property type="match status" value="1"/>
</dbReference>
<dbReference type="HAMAP" id="MF_00118_B">
    <property type="entry name" value="EF_Tu_B"/>
    <property type="match status" value="1"/>
</dbReference>
<comment type="catalytic activity">
    <reaction evidence="10">
        <text>GTP + H2O = GDP + phosphate + H(+)</text>
        <dbReference type="Rhea" id="RHEA:19669"/>
        <dbReference type="ChEBI" id="CHEBI:15377"/>
        <dbReference type="ChEBI" id="CHEBI:15378"/>
        <dbReference type="ChEBI" id="CHEBI:37565"/>
        <dbReference type="ChEBI" id="CHEBI:43474"/>
        <dbReference type="ChEBI" id="CHEBI:58189"/>
        <dbReference type="EC" id="3.6.5.3"/>
    </reaction>
</comment>
<evidence type="ECO:0000256" key="9">
    <source>
        <dbReference type="ARBA" id="ARBA00029554"/>
    </source>
</evidence>
<dbReference type="InterPro" id="IPR000795">
    <property type="entry name" value="T_Tr_GTP-bd_dom"/>
</dbReference>
<evidence type="ECO:0000256" key="2">
    <source>
        <dbReference type="ARBA" id="ARBA00022490"/>
    </source>
</evidence>
<dbReference type="SUPFAM" id="SSF50465">
    <property type="entry name" value="EF-Tu/eEF-1alpha/eIF2-gamma C-terminal domain"/>
    <property type="match status" value="1"/>
</dbReference>
<keyword evidence="13" id="KW-1185">Reference proteome</keyword>
<evidence type="ECO:0000256" key="3">
    <source>
        <dbReference type="ARBA" id="ARBA00022741"/>
    </source>
</evidence>
<keyword evidence="7 10" id="KW-0648">Protein biosynthesis</keyword>
<evidence type="ECO:0000256" key="7">
    <source>
        <dbReference type="ARBA" id="ARBA00022917"/>
    </source>
</evidence>
<dbReference type="EMBL" id="FORT01000026">
    <property type="protein sequence ID" value="SFK96920.1"/>
    <property type="molecule type" value="Genomic_DNA"/>
</dbReference>
<dbReference type="SUPFAM" id="SSF52540">
    <property type="entry name" value="P-loop containing nucleoside triphosphate hydrolases"/>
    <property type="match status" value="1"/>
</dbReference>
<dbReference type="PROSITE" id="PS00301">
    <property type="entry name" value="G_TR_1"/>
    <property type="match status" value="1"/>
</dbReference>
<proteinExistence type="inferred from homology"/>
<keyword evidence="3 10" id="KW-0547">Nucleotide-binding</keyword>
<keyword evidence="4 10" id="KW-0251">Elongation factor</keyword>
<dbReference type="PRINTS" id="PR00315">
    <property type="entry name" value="ELONGATNFCT"/>
</dbReference>
<keyword evidence="8 10" id="KW-0342">GTP-binding</keyword>
<dbReference type="Gene3D" id="3.40.50.300">
    <property type="entry name" value="P-loop containing nucleotide triphosphate hydrolases"/>
    <property type="match status" value="1"/>
</dbReference>
<dbReference type="CDD" id="cd03697">
    <property type="entry name" value="EFTU_II"/>
    <property type="match status" value="1"/>
</dbReference>
<dbReference type="NCBIfam" id="TIGR00231">
    <property type="entry name" value="small_GTP"/>
    <property type="match status" value="1"/>
</dbReference>
<dbReference type="InterPro" id="IPR050055">
    <property type="entry name" value="EF-Tu_GTPase"/>
</dbReference>
<comment type="subcellular location">
    <subcellularLocation>
        <location evidence="10">Cytoplasm</location>
    </subcellularLocation>
</comment>
<sequence length="396" mass="43199">MAKAKFERNKPHVNIGTIGHVDHGKTTLTAAITTVLAQQGKAQAMNYAAIDAAPEEKERGITINTAHVEYETDNRHYAHVDCPGHADYVKNMITGAAQMDGAILVVSAADGPMPQTREHILLSKQVGVPYIVVFMNKCDMVDDEELLELVEMEIRDLLSQYDFPGDDTPVIKGSAKEALDNPTGDWAKKIAELMDAVDSYIPTPERATDKPFLMPVEDVFTITGRGTVATGRVERGVVKVGDQVEIIGLAEETKNTTVTGVEMFRKLLDSAQAGDNIGALLRGVDRKDIERGQCLAKPGSVKPYTKFKAEVYVLSKEEGGRHTPFFANYRPQFYFRTTDVTGIIQLPEGVEMIMPGDNTEFTVELIAPVAMEQGTRFAIREGGRTVGAGVVASIEA</sequence>
<keyword evidence="5 10" id="KW-0378">Hydrolase</keyword>
<dbReference type="NCBIfam" id="NF000766">
    <property type="entry name" value="PRK00049.1"/>
    <property type="match status" value="1"/>
</dbReference>
<dbReference type="PROSITE" id="PS51722">
    <property type="entry name" value="G_TR_2"/>
    <property type="match status" value="1"/>
</dbReference>
<evidence type="ECO:0000259" key="11">
    <source>
        <dbReference type="PROSITE" id="PS51722"/>
    </source>
</evidence>
<feature type="binding site" evidence="10">
    <location>
        <begin position="19"/>
        <end position="26"/>
    </location>
    <ligand>
        <name>GTP</name>
        <dbReference type="ChEBI" id="CHEBI:37565"/>
    </ligand>
</feature>
<dbReference type="FunFam" id="2.40.30.10:FF:000001">
    <property type="entry name" value="Elongation factor Tu"/>
    <property type="match status" value="1"/>
</dbReference>
<dbReference type="RefSeq" id="WP_092276973.1">
    <property type="nucleotide sequence ID" value="NZ_BJOE01000032.1"/>
</dbReference>
<keyword evidence="6 10" id="KW-0460">Magnesium</keyword>